<gene>
    <name evidence="3" type="ORF">EDB95_0142</name>
</gene>
<proteinExistence type="predicted"/>
<keyword evidence="1" id="KW-0732">Signal</keyword>
<evidence type="ECO:0000313" key="4">
    <source>
        <dbReference type="Proteomes" id="UP000294498"/>
    </source>
</evidence>
<sequence>MKMKLNITSVMLALGIVSVLTSCLKDTKTPADPSLGTNNVVEFMNSSVPISYTSIYPQYDNGVTLVGDTGGFNVNVNWTGAQYDAPTDITVSIAIDTAALTAFNNDQGTSYILPPTDVFSVPSSIVIKKGTPSTITRFTVTGASDYDYTKSYCLPLTITSSSYGVVSSNYGTAMYTFVLNNKYAGTYTTTGYFFHPSSPRAISGDYRVYTTGVTTNKFPIGDLPAGGNPYYFVASTPDGGGALTGYTAAGNAPASPASGFMTLDNPGNVNYSGAAPNAPGTSPYLSSTYNNSYDATKKIYWLHVGYAGGATGQTGYTRQVYMEMVSDQ</sequence>
<organism evidence="3 4">
    <name type="scientific">Dinghuibacter silviterrae</name>
    <dbReference type="NCBI Taxonomy" id="1539049"/>
    <lineage>
        <taxon>Bacteria</taxon>
        <taxon>Pseudomonadati</taxon>
        <taxon>Bacteroidota</taxon>
        <taxon>Chitinophagia</taxon>
        <taxon>Chitinophagales</taxon>
        <taxon>Chitinophagaceae</taxon>
        <taxon>Dinghuibacter</taxon>
    </lineage>
</organism>
<dbReference type="Proteomes" id="UP000294498">
    <property type="component" value="Unassembled WGS sequence"/>
</dbReference>
<evidence type="ECO:0000313" key="3">
    <source>
        <dbReference type="EMBL" id="TDW99134.1"/>
    </source>
</evidence>
<accession>A0A4R8DNY6</accession>
<comment type="caution">
    <text evidence="3">The sequence shown here is derived from an EMBL/GenBank/DDBJ whole genome shotgun (WGS) entry which is preliminary data.</text>
</comment>
<dbReference type="AlphaFoldDB" id="A0A4R8DNY6"/>
<name>A0A4R8DNY6_9BACT</name>
<reference evidence="3 4" key="1">
    <citation type="submission" date="2019-03" db="EMBL/GenBank/DDBJ databases">
        <title>Genomic Encyclopedia of Type Strains, Phase IV (KMG-IV): sequencing the most valuable type-strain genomes for metagenomic binning, comparative biology and taxonomic classification.</title>
        <authorList>
            <person name="Goeker M."/>
        </authorList>
    </citation>
    <scope>NUCLEOTIDE SEQUENCE [LARGE SCALE GENOMIC DNA]</scope>
    <source>
        <strain evidence="3 4">DSM 100059</strain>
    </source>
</reference>
<dbReference type="EMBL" id="SODV01000001">
    <property type="protein sequence ID" value="TDW99134.1"/>
    <property type="molecule type" value="Genomic_DNA"/>
</dbReference>
<dbReference type="InterPro" id="IPR013728">
    <property type="entry name" value="BT_3987-like_N"/>
</dbReference>
<dbReference type="Pfam" id="PF08522">
    <property type="entry name" value="BT_3987-like_N"/>
    <property type="match status" value="1"/>
</dbReference>
<evidence type="ECO:0000259" key="2">
    <source>
        <dbReference type="Pfam" id="PF08522"/>
    </source>
</evidence>
<protein>
    <submittedName>
        <fullName evidence="3">Uncharacterized protein DUF1735</fullName>
    </submittedName>
</protein>
<dbReference type="PROSITE" id="PS51257">
    <property type="entry name" value="PROKAR_LIPOPROTEIN"/>
    <property type="match status" value="1"/>
</dbReference>
<dbReference type="Gene3D" id="2.60.40.1740">
    <property type="entry name" value="hypothetical protein (bacova_03559)"/>
    <property type="match status" value="1"/>
</dbReference>
<feature type="chain" id="PRO_5020631666" evidence="1">
    <location>
        <begin position="25"/>
        <end position="328"/>
    </location>
</feature>
<feature type="signal peptide" evidence="1">
    <location>
        <begin position="1"/>
        <end position="24"/>
    </location>
</feature>
<keyword evidence="4" id="KW-1185">Reference proteome</keyword>
<feature type="domain" description="BT-3987-like N-terminal" evidence="2">
    <location>
        <begin position="63"/>
        <end position="162"/>
    </location>
</feature>
<evidence type="ECO:0000256" key="1">
    <source>
        <dbReference type="SAM" id="SignalP"/>
    </source>
</evidence>